<sequence>MGLKAGTFSVRGFCIGADYMAARDKLLEACNQPGAGQLVHPYLGTQNVVCTAVSLSETADEGGMARFDLSFVVAGRISTRRKQKI</sequence>
<evidence type="ECO:0000259" key="1">
    <source>
        <dbReference type="Pfam" id="PF07157"/>
    </source>
</evidence>
<dbReference type="AlphaFoldDB" id="A0A9X9N705"/>
<dbReference type="Proteomes" id="UP001057336">
    <property type="component" value="Chromosome"/>
</dbReference>
<evidence type="ECO:0000313" key="2">
    <source>
        <dbReference type="EMBL" id="UTG75527.1"/>
    </source>
</evidence>
<accession>A0A9X9N705</accession>
<gene>
    <name evidence="2" type="ORF">KCG53_10635</name>
</gene>
<name>A0A9X9N705_NEISU</name>
<dbReference type="Pfam" id="PF07157">
    <property type="entry name" value="DNA_circ_N"/>
    <property type="match status" value="1"/>
</dbReference>
<dbReference type="EMBL" id="CP073118">
    <property type="protein sequence ID" value="UTG75527.1"/>
    <property type="molecule type" value="Genomic_DNA"/>
</dbReference>
<evidence type="ECO:0000313" key="3">
    <source>
        <dbReference type="Proteomes" id="UP001057336"/>
    </source>
</evidence>
<protein>
    <submittedName>
        <fullName evidence="2">DNA circularization N-terminal domain-containing protein</fullName>
    </submittedName>
</protein>
<proteinExistence type="predicted"/>
<reference evidence="2" key="1">
    <citation type="submission" date="2021-04" db="EMBL/GenBank/DDBJ databases">
        <title>Characterizing Neisseria spp. as novel respiratory pathobionts in bronchiectasis.</title>
        <authorList>
            <person name="Li L."/>
            <person name="Mac Aogain M."/>
            <person name="Xu T."/>
            <person name="Jaggi T.K."/>
            <person name="Chan L.Y."/>
            <person name="Keir H.R."/>
            <person name="Dicker A.J."/>
            <person name="Qu J."/>
            <person name="Liu Y."/>
            <person name="Chen H.S."/>
            <person name="Koh M.S."/>
            <person name="Ong T.H."/>
            <person name="Lim A.Y.H."/>
            <person name="Abisheganaden J."/>
            <person name="Low T.B."/>
            <person name="Oliver B.G."/>
            <person name="Tan N.S."/>
            <person name="Fang M."/>
            <person name="Chalmers J.D."/>
            <person name="Chotirmall S.H."/>
        </authorList>
    </citation>
    <scope>NUCLEOTIDE SEQUENCE</scope>
    <source>
        <strain evidence="2">CG0073</strain>
    </source>
</reference>
<organism evidence="2 3">
    <name type="scientific">Neisseria subflava</name>
    <dbReference type="NCBI Taxonomy" id="28449"/>
    <lineage>
        <taxon>Bacteria</taxon>
        <taxon>Pseudomonadati</taxon>
        <taxon>Pseudomonadota</taxon>
        <taxon>Betaproteobacteria</taxon>
        <taxon>Neisseriales</taxon>
        <taxon>Neisseriaceae</taxon>
        <taxon>Neisseria</taxon>
    </lineage>
</organism>
<dbReference type="InterPro" id="IPR009826">
    <property type="entry name" value="DNA_circ_N"/>
</dbReference>
<feature type="domain" description="DNA circulation N-terminal" evidence="1">
    <location>
        <begin position="1"/>
        <end position="48"/>
    </location>
</feature>